<dbReference type="InterPro" id="IPR025420">
    <property type="entry name" value="DUF4143"/>
</dbReference>
<sequence>MNRNIDDNLLEWKISKQRKVLLLRGARQVGKTYSCRVLGESFKYFLEINFEEEKDVKKLFERTLNPAYLSEKLSAYFSIPIIPGQTLLFFDEIQACPDALSSLRFFYEKMPDLHVIAAGSLLEIVLSNLPSYGVGRIQSFFMYPLSFDEYLKALGEDKLIDMKNDQIVETIFHDKIIDYLKIFYLIGGLPEIVNEYITTRNILECQKLLGDLLESFRDDFAKYKRRVNVQLLNEVFNSIAVQSGGKFKYSNVDGAYNHRALKEALDLLVQAGLAYKVYHSSGAGVPLGSGIKHNRFKIFLFDLGVHFRLLGLNNADILLANDIDMINKGSIAEVFVGQEFIKSMENRTRAQLFYWHNEQKGTSSEVDYLIQKGDQIIPIEVKSGKTGKMKSMQVFLKQHNAKHGIRLSLENFSQYERTSIIPLYATNTI</sequence>
<proteinExistence type="predicted"/>
<dbReference type="SUPFAM" id="SSF52540">
    <property type="entry name" value="P-loop containing nucleoside triphosphate hydrolases"/>
    <property type="match status" value="1"/>
</dbReference>
<evidence type="ECO:0000313" key="3">
    <source>
        <dbReference type="EMBL" id="VAX35707.1"/>
    </source>
</evidence>
<dbReference type="InterPro" id="IPR027417">
    <property type="entry name" value="P-loop_NTPase"/>
</dbReference>
<evidence type="ECO:0000259" key="1">
    <source>
        <dbReference type="Pfam" id="PF13173"/>
    </source>
</evidence>
<feature type="domain" description="AAA" evidence="1">
    <location>
        <begin position="18"/>
        <end position="151"/>
    </location>
</feature>
<feature type="domain" description="DUF4143" evidence="2">
    <location>
        <begin position="218"/>
        <end position="384"/>
    </location>
</feature>
<dbReference type="AlphaFoldDB" id="A0A3B1E1T1"/>
<name>A0A3B1E1T1_9ZZZZ</name>
<gene>
    <name evidence="3" type="ORF">MNBD_UNCLBAC01-510</name>
</gene>
<accession>A0A3B1E1T1</accession>
<dbReference type="Pfam" id="PF13173">
    <property type="entry name" value="AAA_14"/>
    <property type="match status" value="1"/>
</dbReference>
<dbReference type="InterPro" id="IPR041682">
    <property type="entry name" value="AAA_14"/>
</dbReference>
<dbReference type="PANTHER" id="PTHR33295:SF7">
    <property type="entry name" value="ATPASE"/>
    <property type="match status" value="1"/>
</dbReference>
<organism evidence="3">
    <name type="scientific">hydrothermal vent metagenome</name>
    <dbReference type="NCBI Taxonomy" id="652676"/>
    <lineage>
        <taxon>unclassified sequences</taxon>
        <taxon>metagenomes</taxon>
        <taxon>ecological metagenomes</taxon>
    </lineage>
</organism>
<dbReference type="Pfam" id="PF13635">
    <property type="entry name" value="DUF4143"/>
    <property type="match status" value="1"/>
</dbReference>
<reference evidence="3" key="1">
    <citation type="submission" date="2018-06" db="EMBL/GenBank/DDBJ databases">
        <authorList>
            <person name="Zhirakovskaya E."/>
        </authorList>
    </citation>
    <scope>NUCLEOTIDE SEQUENCE</scope>
</reference>
<dbReference type="PANTHER" id="PTHR33295">
    <property type="entry name" value="ATPASE"/>
    <property type="match status" value="1"/>
</dbReference>
<protein>
    <submittedName>
        <fullName evidence="3">Predicted ATPase (AAA+ superfamily)</fullName>
    </submittedName>
</protein>
<evidence type="ECO:0000259" key="2">
    <source>
        <dbReference type="Pfam" id="PF13635"/>
    </source>
</evidence>
<dbReference type="EMBL" id="UOGJ01000071">
    <property type="protein sequence ID" value="VAX35707.1"/>
    <property type="molecule type" value="Genomic_DNA"/>
</dbReference>